<dbReference type="AlphaFoldDB" id="E2A7U2"/>
<dbReference type="InParanoid" id="E2A7U2"/>
<name>E2A7U2_CAMFO</name>
<reference evidence="2 3" key="1">
    <citation type="journal article" date="2010" name="Science">
        <title>Genomic comparison of the ants Camponotus floridanus and Harpegnathos saltator.</title>
        <authorList>
            <person name="Bonasio R."/>
            <person name="Zhang G."/>
            <person name="Ye C."/>
            <person name="Mutti N.S."/>
            <person name="Fang X."/>
            <person name="Qin N."/>
            <person name="Donahue G."/>
            <person name="Yang P."/>
            <person name="Li Q."/>
            <person name="Li C."/>
            <person name="Zhang P."/>
            <person name="Huang Z."/>
            <person name="Berger S.L."/>
            <person name="Reinberg D."/>
            <person name="Wang J."/>
            <person name="Liebig J."/>
        </authorList>
    </citation>
    <scope>NUCLEOTIDE SEQUENCE [LARGE SCALE GENOMIC DNA]</scope>
    <source>
        <strain evidence="3">C129</strain>
    </source>
</reference>
<feature type="region of interest" description="Disordered" evidence="1">
    <location>
        <begin position="1"/>
        <end position="45"/>
    </location>
</feature>
<dbReference type="Proteomes" id="UP000000311">
    <property type="component" value="Unassembled WGS sequence"/>
</dbReference>
<gene>
    <name evidence="2" type="ORF">EAG_13821</name>
</gene>
<sequence length="97" mass="10954">MWKLRDVGRGGSAKEDASRFASPSSGAGSVTGRNEIQQRQEQRQQRADFEALLRQRVQEIHHMTEQQNQLSRSNIKNAIKSHADGFARVACKECLKC</sequence>
<accession>E2A7U2</accession>
<feature type="compositionally biased region" description="Polar residues" evidence="1">
    <location>
        <begin position="21"/>
        <end position="35"/>
    </location>
</feature>
<feature type="compositionally biased region" description="Basic and acidic residues" evidence="1">
    <location>
        <begin position="1"/>
        <end position="18"/>
    </location>
</feature>
<proteinExistence type="predicted"/>
<dbReference type="EMBL" id="GL437403">
    <property type="protein sequence ID" value="EFN70500.1"/>
    <property type="molecule type" value="Genomic_DNA"/>
</dbReference>
<evidence type="ECO:0000313" key="3">
    <source>
        <dbReference type="Proteomes" id="UP000000311"/>
    </source>
</evidence>
<organism evidence="3">
    <name type="scientific">Camponotus floridanus</name>
    <name type="common">Florida carpenter ant</name>
    <dbReference type="NCBI Taxonomy" id="104421"/>
    <lineage>
        <taxon>Eukaryota</taxon>
        <taxon>Metazoa</taxon>
        <taxon>Ecdysozoa</taxon>
        <taxon>Arthropoda</taxon>
        <taxon>Hexapoda</taxon>
        <taxon>Insecta</taxon>
        <taxon>Pterygota</taxon>
        <taxon>Neoptera</taxon>
        <taxon>Endopterygota</taxon>
        <taxon>Hymenoptera</taxon>
        <taxon>Apocrita</taxon>
        <taxon>Aculeata</taxon>
        <taxon>Formicoidea</taxon>
        <taxon>Formicidae</taxon>
        <taxon>Formicinae</taxon>
        <taxon>Camponotus</taxon>
    </lineage>
</organism>
<keyword evidence="3" id="KW-1185">Reference proteome</keyword>
<protein>
    <submittedName>
        <fullName evidence="2">Uncharacterized protein</fullName>
    </submittedName>
</protein>
<evidence type="ECO:0000313" key="2">
    <source>
        <dbReference type="EMBL" id="EFN70500.1"/>
    </source>
</evidence>
<evidence type="ECO:0000256" key="1">
    <source>
        <dbReference type="SAM" id="MobiDB-lite"/>
    </source>
</evidence>
<feature type="compositionally biased region" description="Basic and acidic residues" evidence="1">
    <location>
        <begin position="36"/>
        <end position="45"/>
    </location>
</feature>